<comment type="caution">
    <text evidence="1">The sequence shown here is derived from an EMBL/GenBank/DDBJ whole genome shotgun (WGS) entry which is preliminary data.</text>
</comment>
<sequence>MALCRPTGSLCAAESCLAIQPTVGDFPKSPAKPATGFTEGGAKTPRRITSRQVMDTASADARCPRGFALWLWEKIKRWLLLNK</sequence>
<reference evidence="1" key="1">
    <citation type="submission" date="2022-02" db="EMBL/GenBank/DDBJ databases">
        <title>Plant Genome Project.</title>
        <authorList>
            <person name="Zhang R.-G."/>
        </authorList>
    </citation>
    <scope>NUCLEOTIDE SEQUENCE</scope>
    <source>
        <strain evidence="1">AT1</strain>
    </source>
</reference>
<evidence type="ECO:0000313" key="2">
    <source>
        <dbReference type="Proteomes" id="UP001062846"/>
    </source>
</evidence>
<accession>A0ACC0MSF7</accession>
<dbReference type="EMBL" id="CM046395">
    <property type="protein sequence ID" value="KAI8543238.1"/>
    <property type="molecule type" value="Genomic_DNA"/>
</dbReference>
<evidence type="ECO:0000313" key="1">
    <source>
        <dbReference type="EMBL" id="KAI8543238.1"/>
    </source>
</evidence>
<name>A0ACC0MSF7_RHOML</name>
<protein>
    <submittedName>
        <fullName evidence="1">Uncharacterized protein</fullName>
    </submittedName>
</protein>
<dbReference type="Proteomes" id="UP001062846">
    <property type="component" value="Chromosome 8"/>
</dbReference>
<keyword evidence="2" id="KW-1185">Reference proteome</keyword>
<gene>
    <name evidence="1" type="ORF">RHMOL_Rhmol08G0201900</name>
</gene>
<proteinExistence type="predicted"/>
<organism evidence="1 2">
    <name type="scientific">Rhododendron molle</name>
    <name type="common">Chinese azalea</name>
    <name type="synonym">Azalea mollis</name>
    <dbReference type="NCBI Taxonomy" id="49168"/>
    <lineage>
        <taxon>Eukaryota</taxon>
        <taxon>Viridiplantae</taxon>
        <taxon>Streptophyta</taxon>
        <taxon>Embryophyta</taxon>
        <taxon>Tracheophyta</taxon>
        <taxon>Spermatophyta</taxon>
        <taxon>Magnoliopsida</taxon>
        <taxon>eudicotyledons</taxon>
        <taxon>Gunneridae</taxon>
        <taxon>Pentapetalae</taxon>
        <taxon>asterids</taxon>
        <taxon>Ericales</taxon>
        <taxon>Ericaceae</taxon>
        <taxon>Ericoideae</taxon>
        <taxon>Rhodoreae</taxon>
        <taxon>Rhododendron</taxon>
    </lineage>
</organism>